<gene>
    <name evidence="1" type="ORF">Pmani_034217</name>
</gene>
<organism evidence="1 2">
    <name type="scientific">Petrolisthes manimaculis</name>
    <dbReference type="NCBI Taxonomy" id="1843537"/>
    <lineage>
        <taxon>Eukaryota</taxon>
        <taxon>Metazoa</taxon>
        <taxon>Ecdysozoa</taxon>
        <taxon>Arthropoda</taxon>
        <taxon>Crustacea</taxon>
        <taxon>Multicrustacea</taxon>
        <taxon>Malacostraca</taxon>
        <taxon>Eumalacostraca</taxon>
        <taxon>Eucarida</taxon>
        <taxon>Decapoda</taxon>
        <taxon>Pleocyemata</taxon>
        <taxon>Anomura</taxon>
        <taxon>Galatheoidea</taxon>
        <taxon>Porcellanidae</taxon>
        <taxon>Petrolisthes</taxon>
    </lineage>
</organism>
<evidence type="ECO:0000313" key="1">
    <source>
        <dbReference type="EMBL" id="KAK4293049.1"/>
    </source>
</evidence>
<keyword evidence="2" id="KW-1185">Reference proteome</keyword>
<protein>
    <submittedName>
        <fullName evidence="1">Uncharacterized protein</fullName>
    </submittedName>
</protein>
<comment type="caution">
    <text evidence="1">The sequence shown here is derived from an EMBL/GenBank/DDBJ whole genome shotgun (WGS) entry which is preliminary data.</text>
</comment>
<proteinExistence type="predicted"/>
<dbReference type="Proteomes" id="UP001292094">
    <property type="component" value="Unassembled WGS sequence"/>
</dbReference>
<dbReference type="EMBL" id="JAWZYT010004653">
    <property type="protein sequence ID" value="KAK4293049.1"/>
    <property type="molecule type" value="Genomic_DNA"/>
</dbReference>
<dbReference type="AlphaFoldDB" id="A0AAE1NMY5"/>
<evidence type="ECO:0000313" key="2">
    <source>
        <dbReference type="Proteomes" id="UP001292094"/>
    </source>
</evidence>
<accession>A0AAE1NMY5</accession>
<reference evidence="1" key="1">
    <citation type="submission" date="2023-11" db="EMBL/GenBank/DDBJ databases">
        <title>Genome assemblies of two species of porcelain crab, Petrolisthes cinctipes and Petrolisthes manimaculis (Anomura: Porcellanidae).</title>
        <authorList>
            <person name="Angst P."/>
        </authorList>
    </citation>
    <scope>NUCLEOTIDE SEQUENCE</scope>
    <source>
        <strain evidence="1">PB745_02</strain>
        <tissue evidence="1">Gill</tissue>
    </source>
</reference>
<name>A0AAE1NMY5_9EUCA</name>
<sequence length="68" mass="7811">MTSNSADLNVCEHVGVIRKDGVEGLMLQKPINCRRFSRCILEENVNKMIQNLSNDTEVFESPLRTYPR</sequence>